<dbReference type="SUPFAM" id="SSF55874">
    <property type="entry name" value="ATPase domain of HSP90 chaperone/DNA topoisomerase II/histidine kinase"/>
    <property type="match status" value="1"/>
</dbReference>
<dbReference type="RefSeq" id="WP_381187366.1">
    <property type="nucleotide sequence ID" value="NZ_JBHSFK010000032.1"/>
</dbReference>
<feature type="transmembrane region" description="Helical" evidence="10">
    <location>
        <begin position="44"/>
        <end position="60"/>
    </location>
</feature>
<keyword evidence="6 12" id="KW-0418">Kinase</keyword>
<dbReference type="CDD" id="cd16917">
    <property type="entry name" value="HATPase_UhpB-NarQ-NarX-like"/>
    <property type="match status" value="1"/>
</dbReference>
<dbReference type="GO" id="GO:0016301">
    <property type="term" value="F:kinase activity"/>
    <property type="evidence" value="ECO:0007669"/>
    <property type="project" value="UniProtKB-KW"/>
</dbReference>
<evidence type="ECO:0000256" key="9">
    <source>
        <dbReference type="SAM" id="MobiDB-lite"/>
    </source>
</evidence>
<keyword evidence="5" id="KW-0547">Nucleotide-binding</keyword>
<comment type="catalytic activity">
    <reaction evidence="1">
        <text>ATP + protein L-histidine = ADP + protein N-phospho-L-histidine.</text>
        <dbReference type="EC" id="2.7.13.3"/>
    </reaction>
</comment>
<dbReference type="EMBL" id="JBHSFK010000032">
    <property type="protein sequence ID" value="MFC4505184.1"/>
    <property type="molecule type" value="Genomic_DNA"/>
</dbReference>
<keyword evidence="4" id="KW-0808">Transferase</keyword>
<dbReference type="Proteomes" id="UP001595839">
    <property type="component" value="Unassembled WGS sequence"/>
</dbReference>
<evidence type="ECO:0000256" key="1">
    <source>
        <dbReference type="ARBA" id="ARBA00000085"/>
    </source>
</evidence>
<keyword evidence="13" id="KW-1185">Reference proteome</keyword>
<evidence type="ECO:0000256" key="5">
    <source>
        <dbReference type="ARBA" id="ARBA00022741"/>
    </source>
</evidence>
<evidence type="ECO:0000259" key="11">
    <source>
        <dbReference type="Pfam" id="PF07730"/>
    </source>
</evidence>
<evidence type="ECO:0000256" key="6">
    <source>
        <dbReference type="ARBA" id="ARBA00022777"/>
    </source>
</evidence>
<keyword evidence="10" id="KW-1133">Transmembrane helix</keyword>
<gene>
    <name evidence="12" type="ORF">ACFPIH_37870</name>
</gene>
<dbReference type="EC" id="2.7.13.3" evidence="2"/>
<evidence type="ECO:0000256" key="7">
    <source>
        <dbReference type="ARBA" id="ARBA00022840"/>
    </source>
</evidence>
<dbReference type="InterPro" id="IPR036890">
    <property type="entry name" value="HATPase_C_sf"/>
</dbReference>
<feature type="transmembrane region" description="Helical" evidence="10">
    <location>
        <begin position="146"/>
        <end position="166"/>
    </location>
</feature>
<comment type="caution">
    <text evidence="12">The sequence shown here is derived from an EMBL/GenBank/DDBJ whole genome shotgun (WGS) entry which is preliminary data.</text>
</comment>
<protein>
    <recommendedName>
        <fullName evidence="2">histidine kinase</fullName>
        <ecNumber evidence="2">2.7.13.3</ecNumber>
    </recommendedName>
</protein>
<evidence type="ECO:0000313" key="12">
    <source>
        <dbReference type="EMBL" id="MFC4505184.1"/>
    </source>
</evidence>
<keyword evidence="10" id="KW-0812">Transmembrane</keyword>
<evidence type="ECO:0000256" key="8">
    <source>
        <dbReference type="ARBA" id="ARBA00023012"/>
    </source>
</evidence>
<keyword evidence="3" id="KW-0597">Phosphoprotein</keyword>
<keyword evidence="10" id="KW-0472">Membrane</keyword>
<evidence type="ECO:0000256" key="3">
    <source>
        <dbReference type="ARBA" id="ARBA00022553"/>
    </source>
</evidence>
<feature type="region of interest" description="Disordered" evidence="9">
    <location>
        <begin position="394"/>
        <end position="416"/>
    </location>
</feature>
<evidence type="ECO:0000256" key="4">
    <source>
        <dbReference type="ARBA" id="ARBA00022679"/>
    </source>
</evidence>
<organism evidence="12 13">
    <name type="scientific">Streptomyces vulcanius</name>
    <dbReference type="NCBI Taxonomy" id="1441876"/>
    <lineage>
        <taxon>Bacteria</taxon>
        <taxon>Bacillati</taxon>
        <taxon>Actinomycetota</taxon>
        <taxon>Actinomycetes</taxon>
        <taxon>Kitasatosporales</taxon>
        <taxon>Streptomycetaceae</taxon>
        <taxon>Streptomyces</taxon>
    </lineage>
</organism>
<sequence length="416" mass="44387">MSHTASTPPFQRAQRLALGVLGLGLGLLWVLDLVLIGFHEHASIDWLPLVTGTATLWLAFGSERRLSTPWRAGLAGVGSAAMTVTSMLLEWTPPDWGLLETASLLVLVVRTCRTVERPGVALALSALLAAAVIDEPLRTEGSGITLTYPFLLTFAVGAAVGTGCFLRTLQARQARTVAAVRLAERLQLARELHDFVAHHVTGILAQANAASVIHLSQPQQIGPILNNITEAGQQTMESMRRLIRVLRTDDEEPEVRGPGELFAQLTKLVSTFGDQGDGSVGRLEVTAAARRSEVSPEVGAAIHSVVREALTNVRRHAPGSQATVRVHRTGDLLFRVDVHNTAPRGWAASPSGGHGGYGLIGLRERAENVGGTLTAGPTNDQGWWLIAHFPTAASPDEDTDTVQPAFSSAEFGHRDG</sequence>
<dbReference type="PANTHER" id="PTHR24421">
    <property type="entry name" value="NITRATE/NITRITE SENSOR PROTEIN NARX-RELATED"/>
    <property type="match status" value="1"/>
</dbReference>
<feature type="domain" description="Signal transduction histidine kinase subgroup 3 dimerisation and phosphoacceptor" evidence="11">
    <location>
        <begin position="184"/>
        <end position="250"/>
    </location>
</feature>
<dbReference type="InterPro" id="IPR050482">
    <property type="entry name" value="Sensor_HK_TwoCompSys"/>
</dbReference>
<reference evidence="13" key="1">
    <citation type="journal article" date="2019" name="Int. J. Syst. Evol. Microbiol.">
        <title>The Global Catalogue of Microorganisms (GCM) 10K type strain sequencing project: providing services to taxonomists for standard genome sequencing and annotation.</title>
        <authorList>
            <consortium name="The Broad Institute Genomics Platform"/>
            <consortium name="The Broad Institute Genome Sequencing Center for Infectious Disease"/>
            <person name="Wu L."/>
            <person name="Ma J."/>
        </authorList>
    </citation>
    <scope>NUCLEOTIDE SEQUENCE [LARGE SCALE GENOMIC DNA]</scope>
    <source>
        <strain evidence="13">CGMCC 4.7177</strain>
    </source>
</reference>
<accession>A0ABV9AZF8</accession>
<dbReference type="InterPro" id="IPR011712">
    <property type="entry name" value="Sig_transdc_His_kin_sub3_dim/P"/>
</dbReference>
<feature type="transmembrane region" description="Helical" evidence="10">
    <location>
        <begin position="72"/>
        <end position="89"/>
    </location>
</feature>
<dbReference type="Gene3D" id="3.30.565.10">
    <property type="entry name" value="Histidine kinase-like ATPase, C-terminal domain"/>
    <property type="match status" value="1"/>
</dbReference>
<evidence type="ECO:0000256" key="2">
    <source>
        <dbReference type="ARBA" id="ARBA00012438"/>
    </source>
</evidence>
<keyword evidence="8" id="KW-0902">Two-component regulatory system</keyword>
<proteinExistence type="predicted"/>
<evidence type="ECO:0000313" key="13">
    <source>
        <dbReference type="Proteomes" id="UP001595839"/>
    </source>
</evidence>
<keyword evidence="7" id="KW-0067">ATP-binding</keyword>
<evidence type="ECO:0000256" key="10">
    <source>
        <dbReference type="SAM" id="Phobius"/>
    </source>
</evidence>
<dbReference type="Pfam" id="PF07730">
    <property type="entry name" value="HisKA_3"/>
    <property type="match status" value="1"/>
</dbReference>
<feature type="transmembrane region" description="Helical" evidence="10">
    <location>
        <begin position="16"/>
        <end position="38"/>
    </location>
</feature>
<dbReference type="PANTHER" id="PTHR24421:SF10">
    <property type="entry name" value="NITRATE_NITRITE SENSOR PROTEIN NARQ"/>
    <property type="match status" value="1"/>
</dbReference>
<dbReference type="Gene3D" id="1.20.5.1930">
    <property type="match status" value="1"/>
</dbReference>
<name>A0ABV9AZF8_9ACTN</name>